<dbReference type="Proteomes" id="UP000324705">
    <property type="component" value="Chromosome 2A"/>
</dbReference>
<keyword evidence="1" id="KW-0175">Coiled coil</keyword>
<evidence type="ECO:0000313" key="3">
    <source>
        <dbReference type="EMBL" id="VAH34439.1"/>
    </source>
</evidence>
<reference evidence="3 4" key="1">
    <citation type="submission" date="2017-09" db="EMBL/GenBank/DDBJ databases">
        <authorList>
            <consortium name="International Durum Wheat Genome Sequencing Consortium (IDWGSC)"/>
            <person name="Milanesi L."/>
        </authorList>
    </citation>
    <scope>NUCLEOTIDE SEQUENCE [LARGE SCALE GENOMIC DNA]</scope>
    <source>
        <strain evidence="4">cv. Svevo</strain>
    </source>
</reference>
<feature type="compositionally biased region" description="Polar residues" evidence="2">
    <location>
        <begin position="394"/>
        <end position="404"/>
    </location>
</feature>
<feature type="region of interest" description="Disordered" evidence="2">
    <location>
        <begin position="1"/>
        <end position="34"/>
    </location>
</feature>
<gene>
    <name evidence="3" type="ORF">TRITD_2Av1G223930</name>
</gene>
<protein>
    <recommendedName>
        <fullName evidence="5">Transposase, Ptta/En/Spm, plant</fullName>
    </recommendedName>
</protein>
<dbReference type="EMBL" id="LT934113">
    <property type="protein sequence ID" value="VAH34439.1"/>
    <property type="molecule type" value="Genomic_DNA"/>
</dbReference>
<evidence type="ECO:0000256" key="1">
    <source>
        <dbReference type="SAM" id="Coils"/>
    </source>
</evidence>
<dbReference type="AlphaFoldDB" id="A0A9R1RAP9"/>
<evidence type="ECO:0000313" key="4">
    <source>
        <dbReference type="Proteomes" id="UP000324705"/>
    </source>
</evidence>
<organism evidence="3 4">
    <name type="scientific">Triticum turgidum subsp. durum</name>
    <name type="common">Durum wheat</name>
    <name type="synonym">Triticum durum</name>
    <dbReference type="NCBI Taxonomy" id="4567"/>
    <lineage>
        <taxon>Eukaryota</taxon>
        <taxon>Viridiplantae</taxon>
        <taxon>Streptophyta</taxon>
        <taxon>Embryophyta</taxon>
        <taxon>Tracheophyta</taxon>
        <taxon>Spermatophyta</taxon>
        <taxon>Magnoliopsida</taxon>
        <taxon>Liliopsida</taxon>
        <taxon>Poales</taxon>
        <taxon>Poaceae</taxon>
        <taxon>BOP clade</taxon>
        <taxon>Pooideae</taxon>
        <taxon>Triticodae</taxon>
        <taxon>Triticeae</taxon>
        <taxon>Triticinae</taxon>
        <taxon>Triticum</taxon>
    </lineage>
</organism>
<keyword evidence="4" id="KW-1185">Reference proteome</keyword>
<accession>A0A9R1RAP9</accession>
<dbReference type="PANTHER" id="PTHR33499">
    <property type="entry name" value="OS12G0282400 PROTEIN-RELATED"/>
    <property type="match status" value="1"/>
</dbReference>
<proteinExistence type="predicted"/>
<dbReference type="OMA" id="NANKANR"/>
<name>A0A9R1RAP9_TRITD</name>
<feature type="compositionally biased region" description="Polar residues" evidence="2">
    <location>
        <begin position="13"/>
        <end position="27"/>
    </location>
</feature>
<feature type="region of interest" description="Disordered" evidence="2">
    <location>
        <begin position="379"/>
        <end position="413"/>
    </location>
</feature>
<dbReference type="Gramene" id="TRITD2Av1G223930.4">
    <property type="protein sequence ID" value="TRITD2Av1G223930.4"/>
    <property type="gene ID" value="TRITD2Av1G223930"/>
</dbReference>
<evidence type="ECO:0000256" key="2">
    <source>
        <dbReference type="SAM" id="MobiDB-lite"/>
    </source>
</evidence>
<evidence type="ECO:0008006" key="5">
    <source>
        <dbReference type="Google" id="ProtNLM"/>
    </source>
</evidence>
<dbReference type="InterPro" id="IPR004252">
    <property type="entry name" value="Probable_transposase_24"/>
</dbReference>
<sequence length="413" mass="46178">MGPGRTVRPPRNAPQSQGQHSGSTSASKSRKVRGINKGKGLERLIKRAGHPLNLTISEERRPIGENNELLSREIGLLTRYHAPIQRAGWHSLTEDDKEPLYELLKLKFNLDFTQDHIKGCVDLLFSSSYKSFRHKCYEHYVKSGDDARSNPYPPLIDNRVGDWIWLCDHFETEEFKKRSTIGKANRSNLPYVHKKGTKSFVAVQHELNCGDIRLYKECYSSDKKGWASEDARNKHEEMLQKQKEPIEEGEVPLTEQQICEHVLGKAYGYVRGRGHGPKPNRRAYSSASSSTQHVVEELASTKEIVATQQTQIEAQQSQLEAQQKKIDWLQSVVSNLVGISPPMDGTSATGLGFTTERPMPSDGIGSLISNTVERMSSFPRSFASHLRPGYRPAPTSSSDGNGSLVSDGGSRYS</sequence>
<feature type="coiled-coil region" evidence="1">
    <location>
        <begin position="305"/>
        <end position="332"/>
    </location>
</feature>
<dbReference type="Pfam" id="PF03004">
    <property type="entry name" value="Transposase_24"/>
    <property type="match status" value="1"/>
</dbReference>
<dbReference type="PANTHER" id="PTHR33499:SF11">
    <property type="entry name" value="NO APICAL MERISTEM-ASSOCIATED C-TERMINAL DOMAIN-CONTAINING PROTEIN"/>
    <property type="match status" value="1"/>
</dbReference>